<dbReference type="AlphaFoldDB" id="A0A1M5AZ96"/>
<feature type="domain" description="OmpA-like" evidence="3">
    <location>
        <begin position="319"/>
        <end position="435"/>
    </location>
</feature>
<dbReference type="RefSeq" id="WP_073173243.1">
    <property type="nucleotide sequence ID" value="NZ_FQVE01000002.1"/>
</dbReference>
<evidence type="ECO:0000313" key="5">
    <source>
        <dbReference type="Proteomes" id="UP000184108"/>
    </source>
</evidence>
<proteinExistence type="predicted"/>
<dbReference type="SUPFAM" id="SSF103088">
    <property type="entry name" value="OmpA-like"/>
    <property type="match status" value="1"/>
</dbReference>
<dbReference type="InterPro" id="IPR006665">
    <property type="entry name" value="OmpA-like"/>
</dbReference>
<keyword evidence="1" id="KW-0472">Membrane</keyword>
<evidence type="ECO:0000313" key="4">
    <source>
        <dbReference type="EMBL" id="SHF35486.1"/>
    </source>
</evidence>
<dbReference type="Pfam" id="PF06078">
    <property type="entry name" value="DUF937"/>
    <property type="match status" value="1"/>
</dbReference>
<dbReference type="CDD" id="cd07185">
    <property type="entry name" value="OmpA_C-like"/>
    <property type="match status" value="1"/>
</dbReference>
<evidence type="ECO:0000256" key="1">
    <source>
        <dbReference type="PROSITE-ProRule" id="PRU00473"/>
    </source>
</evidence>
<gene>
    <name evidence="4" type="ORF">SAMN02787073_2076</name>
</gene>
<dbReference type="Proteomes" id="UP000184108">
    <property type="component" value="Unassembled WGS sequence"/>
</dbReference>
<dbReference type="InterPro" id="IPR036737">
    <property type="entry name" value="OmpA-like_sf"/>
</dbReference>
<sequence length="435" mass="45131">MSLNVIDLIKGQLGPALVSQAASQFGESESGISKAIGGMLPAVVGGLANNSDNPGVLDAITNASSSGILGNLMGGASSSPVISNLLTSIFGDKISGIVNAIATYAGISNNSSSSLLNLVTGATVGSIGKYAADNNLDKSGISNLLGEQKGIVSSLLPAGLSLASLNIGDWAKGYKFDNDNDAIRTAASEEPKIEVTRSTTSAGTNPDRNNNEGGGSIWKWLLPLLLLIAAGYFLWKQCDKKQTTTTTTTSDSTASKTDTAATTTPVDTSASTATPVAKTDENIDLNGVMLKGYKGGMEDQMITFLKSGNYKNAADDAALKDKWYDFDHVNFKMGSSTDLEAGSQGQLDNLVAILKAFPDAKIKIGGYTDKVGNEANNVKLSKARAEFIKAALAKAGVGTQVLEAEGYGSKFAKVDPKASDAERAADRKMSVRFAK</sequence>
<protein>
    <submittedName>
        <fullName evidence="4">OmpA family protein</fullName>
    </submittedName>
</protein>
<reference evidence="5" key="1">
    <citation type="submission" date="2016-11" db="EMBL/GenBank/DDBJ databases">
        <authorList>
            <person name="Varghese N."/>
            <person name="Submissions S."/>
        </authorList>
    </citation>
    <scope>NUCLEOTIDE SEQUENCE [LARGE SCALE GENOMIC DNA]</scope>
    <source>
        <strain evidence="5">YR203</strain>
    </source>
</reference>
<feature type="compositionally biased region" description="Polar residues" evidence="2">
    <location>
        <begin position="196"/>
        <end position="208"/>
    </location>
</feature>
<dbReference type="PROSITE" id="PS51123">
    <property type="entry name" value="OMPA_2"/>
    <property type="match status" value="1"/>
</dbReference>
<dbReference type="PANTHER" id="PTHR30329">
    <property type="entry name" value="STATOR ELEMENT OF FLAGELLAR MOTOR COMPLEX"/>
    <property type="match status" value="1"/>
</dbReference>
<dbReference type="Pfam" id="PF00691">
    <property type="entry name" value="OmpA"/>
    <property type="match status" value="1"/>
</dbReference>
<feature type="compositionally biased region" description="Low complexity" evidence="2">
    <location>
        <begin position="244"/>
        <end position="274"/>
    </location>
</feature>
<dbReference type="InterPro" id="IPR009282">
    <property type="entry name" value="DUF937"/>
</dbReference>
<dbReference type="EMBL" id="FQVE01000002">
    <property type="protein sequence ID" value="SHF35486.1"/>
    <property type="molecule type" value="Genomic_DNA"/>
</dbReference>
<feature type="compositionally biased region" description="Basic and acidic residues" evidence="2">
    <location>
        <begin position="416"/>
        <end position="429"/>
    </location>
</feature>
<organism evidence="4 5">
    <name type="scientific">Chryseobacterium vrystaatense</name>
    <dbReference type="NCBI Taxonomy" id="307480"/>
    <lineage>
        <taxon>Bacteria</taxon>
        <taxon>Pseudomonadati</taxon>
        <taxon>Bacteroidota</taxon>
        <taxon>Flavobacteriia</taxon>
        <taxon>Flavobacteriales</taxon>
        <taxon>Weeksellaceae</taxon>
        <taxon>Chryseobacterium group</taxon>
        <taxon>Chryseobacterium</taxon>
    </lineage>
</organism>
<evidence type="ECO:0000259" key="3">
    <source>
        <dbReference type="PROSITE" id="PS51123"/>
    </source>
</evidence>
<dbReference type="Gene3D" id="3.30.1330.60">
    <property type="entry name" value="OmpA-like domain"/>
    <property type="match status" value="1"/>
</dbReference>
<dbReference type="GO" id="GO:0016020">
    <property type="term" value="C:membrane"/>
    <property type="evidence" value="ECO:0007669"/>
    <property type="project" value="UniProtKB-UniRule"/>
</dbReference>
<feature type="region of interest" description="Disordered" evidence="2">
    <location>
        <begin position="188"/>
        <end position="210"/>
    </location>
</feature>
<evidence type="ECO:0000256" key="2">
    <source>
        <dbReference type="SAM" id="MobiDB-lite"/>
    </source>
</evidence>
<feature type="region of interest" description="Disordered" evidence="2">
    <location>
        <begin position="416"/>
        <end position="435"/>
    </location>
</feature>
<dbReference type="PANTHER" id="PTHR30329:SF21">
    <property type="entry name" value="LIPOPROTEIN YIAD-RELATED"/>
    <property type="match status" value="1"/>
</dbReference>
<dbReference type="InterPro" id="IPR050330">
    <property type="entry name" value="Bact_OuterMem_StrucFunc"/>
</dbReference>
<name>A0A1M5AZ96_9FLAO</name>
<accession>A0A1M5AZ96</accession>
<feature type="region of interest" description="Disordered" evidence="2">
    <location>
        <begin position="244"/>
        <end position="275"/>
    </location>
</feature>